<dbReference type="RefSeq" id="WP_141640346.1">
    <property type="nucleotide sequence ID" value="NZ_VIFM01000001.1"/>
</dbReference>
<dbReference type="SUPFAM" id="SSF81301">
    <property type="entry name" value="Nucleotidyltransferase"/>
    <property type="match status" value="1"/>
</dbReference>
<dbReference type="Pfam" id="PF13228">
    <property type="entry name" value="DUF4037"/>
    <property type="match status" value="1"/>
</dbReference>
<dbReference type="EMBL" id="VIFM01000001">
    <property type="protein sequence ID" value="TQF18032.1"/>
    <property type="molecule type" value="Genomic_DNA"/>
</dbReference>
<evidence type="ECO:0000313" key="3">
    <source>
        <dbReference type="EMBL" id="TQF18032.1"/>
    </source>
</evidence>
<dbReference type="InterPro" id="IPR025117">
    <property type="entry name" value="DUF4037"/>
</dbReference>
<dbReference type="GO" id="GO:0016779">
    <property type="term" value="F:nucleotidyltransferase activity"/>
    <property type="evidence" value="ECO:0007669"/>
    <property type="project" value="InterPro"/>
</dbReference>
<gene>
    <name evidence="3" type="ORF">FJV41_00355</name>
</gene>
<name>A0A540X9W9_9BACT</name>
<accession>A0A540X9W9</accession>
<dbReference type="InterPro" id="IPR002934">
    <property type="entry name" value="Polymerase_NTP_transf_dom"/>
</dbReference>
<dbReference type="InterPro" id="IPR043519">
    <property type="entry name" value="NT_sf"/>
</dbReference>
<dbReference type="Gene3D" id="3.30.460.10">
    <property type="entry name" value="Beta Polymerase, domain 2"/>
    <property type="match status" value="1"/>
</dbReference>
<reference evidence="3 4" key="1">
    <citation type="submission" date="2019-06" db="EMBL/GenBank/DDBJ databases">
        <authorList>
            <person name="Livingstone P."/>
            <person name="Whitworth D."/>
        </authorList>
    </citation>
    <scope>NUCLEOTIDE SEQUENCE [LARGE SCALE GENOMIC DNA]</scope>
    <source>
        <strain evidence="3 4">AM401</strain>
    </source>
</reference>
<dbReference type="CDD" id="cd05403">
    <property type="entry name" value="NT_KNTase_like"/>
    <property type="match status" value="1"/>
</dbReference>
<organism evidence="3 4">
    <name type="scientific">Myxococcus llanfairpwllgwyngyllgogerychwyrndrobwllllantysiliogogogochensis</name>
    <dbReference type="NCBI Taxonomy" id="2590453"/>
    <lineage>
        <taxon>Bacteria</taxon>
        <taxon>Pseudomonadati</taxon>
        <taxon>Myxococcota</taxon>
        <taxon>Myxococcia</taxon>
        <taxon>Myxococcales</taxon>
        <taxon>Cystobacterineae</taxon>
        <taxon>Myxococcaceae</taxon>
        <taxon>Myxococcus</taxon>
    </lineage>
</organism>
<evidence type="ECO:0000259" key="1">
    <source>
        <dbReference type="Pfam" id="PF01909"/>
    </source>
</evidence>
<keyword evidence="4" id="KW-1185">Reference proteome</keyword>
<protein>
    <submittedName>
        <fullName evidence="3">DUF4037 domain-containing protein</fullName>
    </submittedName>
</protein>
<comment type="caution">
    <text evidence="3">The sequence shown here is derived from an EMBL/GenBank/DDBJ whole genome shotgun (WGS) entry which is preliminary data.</text>
</comment>
<proteinExistence type="predicted"/>
<dbReference type="Proteomes" id="UP000315369">
    <property type="component" value="Unassembled WGS sequence"/>
</dbReference>
<dbReference type="AlphaFoldDB" id="A0A540X9W9"/>
<feature type="domain" description="Polymerase nucleotidyl transferase" evidence="1">
    <location>
        <begin position="9"/>
        <end position="62"/>
    </location>
</feature>
<feature type="domain" description="DUF4037" evidence="2">
    <location>
        <begin position="145"/>
        <end position="222"/>
    </location>
</feature>
<sequence>MQDPRELAREVAERLGRINGVLAVVLGGSQARGDADATSDIDLGIYYHPERPPSLLELRALALEVDDHHRADAVTDLGGWGPWINGGAWLDIRGVRVDWLYRDVSKVEQVVADCRQGIWTSHYQPGHPHAFHSHIYMGEAHLARPLFDPHGAFARLQALTTPYPEALMKSILQRAVWEAGFALETSHKAIGRGDVFYVSGCFFRSVAMMVQALFALNARYCINEKRSVPLVADFPVAPAHFSAIVTEVLASLGADASHLRPRLHALEKLVAETKALCQAKFPEL</sequence>
<dbReference type="OrthoDB" id="5176171at2"/>
<evidence type="ECO:0000313" key="4">
    <source>
        <dbReference type="Proteomes" id="UP000315369"/>
    </source>
</evidence>
<evidence type="ECO:0000259" key="2">
    <source>
        <dbReference type="Pfam" id="PF13228"/>
    </source>
</evidence>
<dbReference type="Pfam" id="PF01909">
    <property type="entry name" value="NTP_transf_2"/>
    <property type="match status" value="1"/>
</dbReference>